<dbReference type="InterPro" id="IPR001958">
    <property type="entry name" value="Tet-R_TetA/multi-R_MdtG-like"/>
</dbReference>
<comment type="subcellular location">
    <subcellularLocation>
        <location evidence="1">Cell membrane</location>
        <topology evidence="1">Multi-pass membrane protein</topology>
    </subcellularLocation>
</comment>
<dbReference type="PANTHER" id="PTHR23517:SF2">
    <property type="entry name" value="MULTIDRUG RESISTANCE PROTEIN MDTH"/>
    <property type="match status" value="1"/>
</dbReference>
<keyword evidence="2" id="KW-0813">Transport</keyword>
<evidence type="ECO:0000256" key="7">
    <source>
        <dbReference type="SAM" id="Phobius"/>
    </source>
</evidence>
<dbReference type="eggNOG" id="COG2814">
    <property type="taxonomic scope" value="Bacteria"/>
</dbReference>
<feature type="transmembrane region" description="Helical" evidence="7">
    <location>
        <begin position="303"/>
        <end position="322"/>
    </location>
</feature>
<evidence type="ECO:0000256" key="2">
    <source>
        <dbReference type="ARBA" id="ARBA00022448"/>
    </source>
</evidence>
<dbReference type="PRINTS" id="PR01035">
    <property type="entry name" value="TCRTETA"/>
</dbReference>
<dbReference type="HOGENOM" id="CLU_001265_60_4_0"/>
<evidence type="ECO:0000256" key="3">
    <source>
        <dbReference type="ARBA" id="ARBA00022475"/>
    </source>
</evidence>
<feature type="transmembrane region" description="Helical" evidence="7">
    <location>
        <begin position="343"/>
        <end position="362"/>
    </location>
</feature>
<dbReference type="PROSITE" id="PS50850">
    <property type="entry name" value="MFS"/>
    <property type="match status" value="1"/>
</dbReference>
<feature type="transmembrane region" description="Helical" evidence="7">
    <location>
        <begin position="85"/>
        <end position="118"/>
    </location>
</feature>
<dbReference type="InterPro" id="IPR036259">
    <property type="entry name" value="MFS_trans_sf"/>
</dbReference>
<proteinExistence type="predicted"/>
<evidence type="ECO:0000313" key="10">
    <source>
        <dbReference type="Proteomes" id="UP000008635"/>
    </source>
</evidence>
<name>E8UAQ9_DEIML</name>
<dbReference type="Gene3D" id="1.20.1250.20">
    <property type="entry name" value="MFS general substrate transporter like domains"/>
    <property type="match status" value="1"/>
</dbReference>
<dbReference type="GO" id="GO:0005886">
    <property type="term" value="C:plasma membrane"/>
    <property type="evidence" value="ECO:0007669"/>
    <property type="project" value="UniProtKB-SubCell"/>
</dbReference>
<organism evidence="9 10">
    <name type="scientific">Deinococcus maricopensis (strain DSM 21211 / LMG 22137 / NRRL B-23946 / LB-34)</name>
    <dbReference type="NCBI Taxonomy" id="709986"/>
    <lineage>
        <taxon>Bacteria</taxon>
        <taxon>Thermotogati</taxon>
        <taxon>Deinococcota</taxon>
        <taxon>Deinococci</taxon>
        <taxon>Deinococcales</taxon>
        <taxon>Deinococcaceae</taxon>
        <taxon>Deinococcus</taxon>
    </lineage>
</organism>
<reference evidence="9 10" key="1">
    <citation type="journal article" date="2011" name="Stand. Genomic Sci.">
        <title>Complete genome sequence of Deinococcus maricopensis type strain (LB-34).</title>
        <authorList>
            <person name="Pukall R."/>
            <person name="Zeytun A."/>
            <person name="Lucas S."/>
            <person name="Lapidus A."/>
            <person name="Hammon N."/>
            <person name="Deshpande S."/>
            <person name="Nolan M."/>
            <person name="Cheng J.F."/>
            <person name="Pitluck S."/>
            <person name="Liolios K."/>
            <person name="Pagani I."/>
            <person name="Mikhailova N."/>
            <person name="Ivanova N."/>
            <person name="Mavromatis K."/>
            <person name="Pati A."/>
            <person name="Tapia R."/>
            <person name="Han C."/>
            <person name="Goodwin L."/>
            <person name="Chen A."/>
            <person name="Palaniappan K."/>
            <person name="Land M."/>
            <person name="Hauser L."/>
            <person name="Chang Y.J."/>
            <person name="Jeffries C.D."/>
            <person name="Brambilla E.M."/>
            <person name="Rohde M."/>
            <person name="Goker M."/>
            <person name="Detter J.C."/>
            <person name="Woyke T."/>
            <person name="Bristow J."/>
            <person name="Eisen J.A."/>
            <person name="Markowitz V."/>
            <person name="Hugenholtz P."/>
            <person name="Kyrpides N.C."/>
            <person name="Klenk H.P."/>
        </authorList>
    </citation>
    <scope>NUCLEOTIDE SEQUENCE [LARGE SCALE GENOMIC DNA]</scope>
    <source>
        <strain evidence="10">DSM 21211 / LMG 22137 / NRRL B-23946 / LB-34</strain>
    </source>
</reference>
<evidence type="ECO:0000256" key="1">
    <source>
        <dbReference type="ARBA" id="ARBA00004651"/>
    </source>
</evidence>
<dbReference type="RefSeq" id="WP_013557653.1">
    <property type="nucleotide sequence ID" value="NC_014958.1"/>
</dbReference>
<gene>
    <name evidence="9" type="ordered locus">Deima_2513</name>
</gene>
<feature type="transmembrane region" description="Helical" evidence="7">
    <location>
        <begin position="146"/>
        <end position="166"/>
    </location>
</feature>
<evidence type="ECO:0000259" key="8">
    <source>
        <dbReference type="PROSITE" id="PS50850"/>
    </source>
</evidence>
<feature type="transmembrane region" description="Helical" evidence="7">
    <location>
        <begin position="368"/>
        <end position="387"/>
    </location>
</feature>
<keyword evidence="5 7" id="KW-1133">Transmembrane helix</keyword>
<dbReference type="InterPro" id="IPR011701">
    <property type="entry name" value="MFS"/>
</dbReference>
<evidence type="ECO:0000256" key="5">
    <source>
        <dbReference type="ARBA" id="ARBA00022989"/>
    </source>
</evidence>
<keyword evidence="6 7" id="KW-0472">Membrane</keyword>
<dbReference type="Pfam" id="PF07690">
    <property type="entry name" value="MFS_1"/>
    <property type="match status" value="1"/>
</dbReference>
<dbReference type="SUPFAM" id="SSF103473">
    <property type="entry name" value="MFS general substrate transporter"/>
    <property type="match status" value="1"/>
</dbReference>
<keyword evidence="3" id="KW-1003">Cell membrane</keyword>
<feature type="transmembrane region" description="Helical" evidence="7">
    <location>
        <begin position="213"/>
        <end position="230"/>
    </location>
</feature>
<dbReference type="InterPro" id="IPR050171">
    <property type="entry name" value="MFS_Transporters"/>
</dbReference>
<keyword evidence="10" id="KW-1185">Reference proteome</keyword>
<feature type="transmembrane region" description="Helical" evidence="7">
    <location>
        <begin position="55"/>
        <end position="73"/>
    </location>
</feature>
<dbReference type="OrthoDB" id="9793283at2"/>
<keyword evidence="4 7" id="KW-0812">Transmembrane</keyword>
<dbReference type="PANTHER" id="PTHR23517">
    <property type="entry name" value="RESISTANCE PROTEIN MDTM, PUTATIVE-RELATED-RELATED"/>
    <property type="match status" value="1"/>
</dbReference>
<feature type="transmembrane region" description="Helical" evidence="7">
    <location>
        <begin position="280"/>
        <end position="297"/>
    </location>
</feature>
<accession>E8UAQ9</accession>
<dbReference type="KEGG" id="dmr:Deima_2513"/>
<feature type="domain" description="Major facilitator superfamily (MFS) profile" evidence="8">
    <location>
        <begin position="19"/>
        <end position="392"/>
    </location>
</feature>
<dbReference type="GO" id="GO:0022857">
    <property type="term" value="F:transmembrane transporter activity"/>
    <property type="evidence" value="ECO:0007669"/>
    <property type="project" value="InterPro"/>
</dbReference>
<feature type="transmembrane region" description="Helical" evidence="7">
    <location>
        <begin position="20"/>
        <end position="43"/>
    </location>
</feature>
<evidence type="ECO:0000256" key="6">
    <source>
        <dbReference type="ARBA" id="ARBA00023136"/>
    </source>
</evidence>
<dbReference type="AlphaFoldDB" id="E8UAQ9"/>
<dbReference type="Proteomes" id="UP000008635">
    <property type="component" value="Chromosome"/>
</dbReference>
<evidence type="ECO:0000256" key="4">
    <source>
        <dbReference type="ARBA" id="ARBA00022692"/>
    </source>
</evidence>
<dbReference type="InterPro" id="IPR020846">
    <property type="entry name" value="MFS_dom"/>
</dbReference>
<protein>
    <submittedName>
        <fullName evidence="9">Major facilitator superfamily MFS_1</fullName>
    </submittedName>
</protein>
<evidence type="ECO:0000313" key="9">
    <source>
        <dbReference type="EMBL" id="ADV68148.1"/>
    </source>
</evidence>
<dbReference type="EMBL" id="CP002454">
    <property type="protein sequence ID" value="ADV68148.1"/>
    <property type="molecule type" value="Genomic_DNA"/>
</dbReference>
<feature type="transmembrane region" description="Helical" evidence="7">
    <location>
        <begin position="172"/>
        <end position="192"/>
    </location>
</feature>
<reference evidence="10" key="2">
    <citation type="submission" date="2011-01" db="EMBL/GenBank/DDBJ databases">
        <title>The complete genome of Deinococcus maricopensis DSM 21211.</title>
        <authorList>
            <consortium name="US DOE Joint Genome Institute (JGI-PGF)"/>
            <person name="Lucas S."/>
            <person name="Copeland A."/>
            <person name="Lapidus A."/>
            <person name="Goodwin L."/>
            <person name="Pitluck S."/>
            <person name="Kyrpides N."/>
            <person name="Mavromatis K."/>
            <person name="Pagani I."/>
            <person name="Ivanova N."/>
            <person name="Ovchinnikova G."/>
            <person name="Zeytun A."/>
            <person name="Detter J.C."/>
            <person name="Han C."/>
            <person name="Land M."/>
            <person name="Hauser L."/>
            <person name="Markowitz V."/>
            <person name="Cheng J.-F."/>
            <person name="Hugenholtz P."/>
            <person name="Woyke T."/>
            <person name="Wu D."/>
            <person name="Pukall R."/>
            <person name="Gehrich-Schroeter G."/>
            <person name="Brambilla E."/>
            <person name="Klenk H.-P."/>
            <person name="Eisen J.A."/>
        </authorList>
    </citation>
    <scope>NUCLEOTIDE SEQUENCE [LARGE SCALE GENOMIC DNA]</scope>
    <source>
        <strain evidence="10">DSM 21211 / LMG 22137 / NRRL B-23946 / LB-34</strain>
    </source>
</reference>
<feature type="transmembrane region" description="Helical" evidence="7">
    <location>
        <begin position="250"/>
        <end position="268"/>
    </location>
</feature>
<dbReference type="STRING" id="709986.Deima_2513"/>
<sequence>MTPSPSTALQRLLGAYPTSFWVMWGGTLINRAGDFVIPFLGLYLTTVRGFSVEQASVVLSALGVGGFFAQSLGGTLTDRIGRKPVMVFALLGGAATLAALAFARPYAAILALVTLYALISNTYRPASGAAVADLLSGDARARAYGLLYWAINVGAAIAPVLGGLLAGLAYGWLFALNAAAMTAYALLLIRHFREPARDPQPPGARLTLIPKDALLWAYAAATFLFALVWLQGYTTLALALARQGFNAGDYGRIIAVNGILIVVLGLPINRLIATGASSRLLALSSVLLGGGFALHALQGSVALHALAVGVWTLGELINFTIMKNVIADLAPPHLRGTYQGVSGSMWGLASFAAPLAGGFLLTHRGAPTLWFSALGMALLVAALHLLLGPHLRARHAAHTDARA</sequence>